<dbReference type="EMBL" id="CADCTF010000095">
    <property type="protein sequence ID" value="CAA9243211.1"/>
    <property type="molecule type" value="Genomic_DNA"/>
</dbReference>
<feature type="chain" id="PRO_5038568426" description="DUF1501 domain-containing protein" evidence="1">
    <location>
        <begin position="26"/>
        <end position="408"/>
    </location>
</feature>
<accession>A0A6J4I8E3</accession>
<dbReference type="PANTHER" id="PTHR43737">
    <property type="entry name" value="BLL7424 PROTEIN"/>
    <property type="match status" value="1"/>
</dbReference>
<evidence type="ECO:0000313" key="2">
    <source>
        <dbReference type="EMBL" id="CAA9243211.1"/>
    </source>
</evidence>
<keyword evidence="1" id="KW-0732">Signal</keyword>
<dbReference type="InterPro" id="IPR019546">
    <property type="entry name" value="TAT_signal_bac_arc"/>
</dbReference>
<dbReference type="PROSITE" id="PS51318">
    <property type="entry name" value="TAT"/>
    <property type="match status" value="1"/>
</dbReference>
<protein>
    <recommendedName>
        <fullName evidence="3">DUF1501 domain-containing protein</fullName>
    </recommendedName>
</protein>
<reference evidence="2" key="1">
    <citation type="submission" date="2020-02" db="EMBL/GenBank/DDBJ databases">
        <authorList>
            <person name="Meier V. D."/>
        </authorList>
    </citation>
    <scope>NUCLEOTIDE SEQUENCE</scope>
    <source>
        <strain evidence="2">AVDCRST_MAG50</strain>
    </source>
</reference>
<name>A0A6J4I8E3_9ACTN</name>
<feature type="signal peptide" evidence="1">
    <location>
        <begin position="1"/>
        <end position="25"/>
    </location>
</feature>
<dbReference type="PANTHER" id="PTHR43737:SF1">
    <property type="entry name" value="DUF1501 DOMAIN-CONTAINING PROTEIN"/>
    <property type="match status" value="1"/>
</dbReference>
<dbReference type="InterPro" id="IPR010869">
    <property type="entry name" value="DUF1501"/>
</dbReference>
<gene>
    <name evidence="2" type="ORF">AVDCRST_MAG50-1764</name>
</gene>
<dbReference type="NCBIfam" id="TIGR01409">
    <property type="entry name" value="TAT_signal_seq"/>
    <property type="match status" value="1"/>
</dbReference>
<dbReference type="Pfam" id="PF07394">
    <property type="entry name" value="DUF1501"/>
    <property type="match status" value="1"/>
</dbReference>
<evidence type="ECO:0008006" key="3">
    <source>
        <dbReference type="Google" id="ProtNLM"/>
    </source>
</evidence>
<sequence length="408" mass="41572">MALTRRQFLSLTGGAGALMATGAWAGLLGEQVADGSGSATTTPPPRPPRTLVVVQLGGGNDGLNTVVPEDGRYRDARPSLGIPEAELLRPAGLTGASLHPALAPLVAPWTAGSLAIVQSLGYAHAGRSHFECSQHWWDGAHPGQPTTTGWIGRWLDSTAPAEGSHPLRAVALGAGSPALRAERTVATVVLDPRAFAIRAPRGVDAKALADAFVATAAPLSPDALLAASQRSVASAMAAVDTLKTPLAEVGAGDGKLTGLLGLAADLVTRRLGIEVITLGASGFDTHSAQADEHAELLADLAGGLARFSEKVAAAGMADQTLVMTTSEFGRRVAQNGSLGTDHGLGGCQLLLGPAVRGGLVGTLDLSRLHDGDLAATIDPRSLFAAGLDWLGGPTTDVLHDHEDLGLLR</sequence>
<proteinExistence type="predicted"/>
<evidence type="ECO:0000256" key="1">
    <source>
        <dbReference type="SAM" id="SignalP"/>
    </source>
</evidence>
<organism evidence="2">
    <name type="scientific">uncultured Acidimicrobiales bacterium</name>
    <dbReference type="NCBI Taxonomy" id="310071"/>
    <lineage>
        <taxon>Bacteria</taxon>
        <taxon>Bacillati</taxon>
        <taxon>Actinomycetota</taxon>
        <taxon>Acidimicrobiia</taxon>
        <taxon>Acidimicrobiales</taxon>
        <taxon>environmental samples</taxon>
    </lineage>
</organism>
<dbReference type="AlphaFoldDB" id="A0A6J4I8E3"/>
<dbReference type="InterPro" id="IPR006311">
    <property type="entry name" value="TAT_signal"/>
</dbReference>